<evidence type="ECO:0000256" key="3">
    <source>
        <dbReference type="RuleBase" id="RU000628"/>
    </source>
</evidence>
<comment type="function">
    <text evidence="3">Plant non-specific lipid-transfer proteins transfer phospholipids as well as galactolipids across membranes. May play a role in wax or cutin deposition in the cell walls of expanding epidermal cells and certain secretory tissues.</text>
</comment>
<dbReference type="AlphaFoldDB" id="A0A8J4QZ08"/>
<keyword evidence="2" id="KW-1015">Disulfide bond</keyword>
<dbReference type="Gene3D" id="1.10.110.10">
    <property type="entry name" value="Plant lipid-transfer and hydrophobic proteins"/>
    <property type="match status" value="1"/>
</dbReference>
<evidence type="ECO:0000256" key="4">
    <source>
        <dbReference type="SAM" id="SignalP"/>
    </source>
</evidence>
<dbReference type="SMART" id="SM00499">
    <property type="entry name" value="AAI"/>
    <property type="match status" value="1"/>
</dbReference>
<evidence type="ECO:0000256" key="1">
    <source>
        <dbReference type="ARBA" id="ARBA00009748"/>
    </source>
</evidence>
<dbReference type="GO" id="GO:0006869">
    <property type="term" value="P:lipid transport"/>
    <property type="evidence" value="ECO:0007669"/>
    <property type="project" value="InterPro"/>
</dbReference>
<dbReference type="InterPro" id="IPR000528">
    <property type="entry name" value="Plant_nsLTP"/>
</dbReference>
<gene>
    <name evidence="6" type="ORF">CMV_020196</name>
</gene>
<keyword evidence="3" id="KW-0813">Transport</keyword>
<dbReference type="InterPro" id="IPR036312">
    <property type="entry name" value="Bifun_inhib/LTP/seed_sf"/>
</dbReference>
<dbReference type="PANTHER" id="PTHR33076">
    <property type="entry name" value="NON-SPECIFIC LIPID-TRANSFER PROTEIN 2-RELATED"/>
    <property type="match status" value="1"/>
</dbReference>
<evidence type="ECO:0000313" key="6">
    <source>
        <dbReference type="EMBL" id="KAF3954458.1"/>
    </source>
</evidence>
<comment type="similarity">
    <text evidence="1 3">Belongs to the plant LTP family.</text>
</comment>
<reference evidence="6" key="1">
    <citation type="submission" date="2020-03" db="EMBL/GenBank/DDBJ databases">
        <title>Castanea mollissima Vanexum genome sequencing.</title>
        <authorList>
            <person name="Staton M."/>
        </authorList>
    </citation>
    <scope>NUCLEOTIDE SEQUENCE</scope>
    <source>
        <tissue evidence="6">Leaf</tissue>
    </source>
</reference>
<dbReference type="EMBL" id="JRKL02003698">
    <property type="protein sequence ID" value="KAF3954458.1"/>
    <property type="molecule type" value="Genomic_DNA"/>
</dbReference>
<dbReference type="Pfam" id="PF00234">
    <property type="entry name" value="Tryp_alpha_amyl"/>
    <property type="match status" value="1"/>
</dbReference>
<dbReference type="PRINTS" id="PR00382">
    <property type="entry name" value="LIPIDTRNSFER"/>
</dbReference>
<accession>A0A8J4QZ08</accession>
<name>A0A8J4QZ08_9ROSI</name>
<organism evidence="6 7">
    <name type="scientific">Castanea mollissima</name>
    <name type="common">Chinese chestnut</name>
    <dbReference type="NCBI Taxonomy" id="60419"/>
    <lineage>
        <taxon>Eukaryota</taxon>
        <taxon>Viridiplantae</taxon>
        <taxon>Streptophyta</taxon>
        <taxon>Embryophyta</taxon>
        <taxon>Tracheophyta</taxon>
        <taxon>Spermatophyta</taxon>
        <taxon>Magnoliopsida</taxon>
        <taxon>eudicotyledons</taxon>
        <taxon>Gunneridae</taxon>
        <taxon>Pentapetalae</taxon>
        <taxon>rosids</taxon>
        <taxon>fabids</taxon>
        <taxon>Fagales</taxon>
        <taxon>Fagaceae</taxon>
        <taxon>Castanea</taxon>
    </lineage>
</organism>
<dbReference type="OrthoDB" id="1890443at2759"/>
<evidence type="ECO:0000256" key="2">
    <source>
        <dbReference type="ARBA" id="ARBA00023157"/>
    </source>
</evidence>
<feature type="signal peptide" evidence="4">
    <location>
        <begin position="1"/>
        <end position="26"/>
    </location>
</feature>
<dbReference type="CDD" id="cd01960">
    <property type="entry name" value="nsLTP1"/>
    <property type="match status" value="1"/>
</dbReference>
<evidence type="ECO:0000313" key="7">
    <source>
        <dbReference type="Proteomes" id="UP000737018"/>
    </source>
</evidence>
<feature type="domain" description="Bifunctional inhibitor/plant lipid transfer protein/seed storage helical" evidence="5">
    <location>
        <begin position="30"/>
        <end position="114"/>
    </location>
</feature>
<proteinExistence type="inferred from homology"/>
<evidence type="ECO:0000259" key="5">
    <source>
        <dbReference type="SMART" id="SM00499"/>
    </source>
</evidence>
<keyword evidence="4" id="KW-0732">Signal</keyword>
<dbReference type="GO" id="GO:0008289">
    <property type="term" value="F:lipid binding"/>
    <property type="evidence" value="ECO:0007669"/>
    <property type="project" value="UniProtKB-KW"/>
</dbReference>
<dbReference type="InterPro" id="IPR016140">
    <property type="entry name" value="Bifunc_inhib/LTP/seed_store"/>
</dbReference>
<dbReference type="SUPFAM" id="SSF47699">
    <property type="entry name" value="Bifunctional inhibitor/lipid-transfer protein/seed storage 2S albumin"/>
    <property type="match status" value="1"/>
</dbReference>
<feature type="chain" id="PRO_5035150772" description="Non-specific lipid-transfer protein" evidence="4">
    <location>
        <begin position="27"/>
        <end position="116"/>
    </location>
</feature>
<keyword evidence="7" id="KW-1185">Reference proteome</keyword>
<sequence length="116" mass="11666">MANSLVLKLTCLALMCMVIGAPVAQAAISCGQIQSSVTPCISYLRTGGAPSKACCNGLKSLSNAAKTTAGRQAACECLKTVAGSISGLNLANAASLPGKCGLNVHYKISTSTNCKK</sequence>
<dbReference type="Proteomes" id="UP000737018">
    <property type="component" value="Unassembled WGS sequence"/>
</dbReference>
<comment type="caution">
    <text evidence="6">The sequence shown here is derived from an EMBL/GenBank/DDBJ whole genome shotgun (WGS) entry which is preliminary data.</text>
</comment>
<keyword evidence="3" id="KW-0446">Lipid-binding</keyword>
<protein>
    <recommendedName>
        <fullName evidence="3">Non-specific lipid-transfer protein</fullName>
    </recommendedName>
</protein>